<organism evidence="2 3">
    <name type="scientific">Arachis hypogaea</name>
    <name type="common">Peanut</name>
    <dbReference type="NCBI Taxonomy" id="3818"/>
    <lineage>
        <taxon>Eukaryota</taxon>
        <taxon>Viridiplantae</taxon>
        <taxon>Streptophyta</taxon>
        <taxon>Embryophyta</taxon>
        <taxon>Tracheophyta</taxon>
        <taxon>Spermatophyta</taxon>
        <taxon>Magnoliopsida</taxon>
        <taxon>eudicotyledons</taxon>
        <taxon>Gunneridae</taxon>
        <taxon>Pentapetalae</taxon>
        <taxon>rosids</taxon>
        <taxon>fabids</taxon>
        <taxon>Fabales</taxon>
        <taxon>Fabaceae</taxon>
        <taxon>Papilionoideae</taxon>
        <taxon>50 kb inversion clade</taxon>
        <taxon>dalbergioids sensu lato</taxon>
        <taxon>Dalbergieae</taxon>
        <taxon>Pterocarpus clade</taxon>
        <taxon>Arachis</taxon>
    </lineage>
</organism>
<sequence>MVKTIRAHNLSLLDDEQCWSVFANHAFFPTESQDRSALKEVGRKIVEKCKGLPLAAQSLGGLLRTKVDISDWEDVLMSEIWEFSEDECRILIGWSSEIIIRRRNELCIYM</sequence>
<dbReference type="STRING" id="3818.A0A444ZWT9"/>
<keyword evidence="1" id="KW-0611">Plant defense</keyword>
<keyword evidence="3" id="KW-1185">Reference proteome</keyword>
<dbReference type="AlphaFoldDB" id="A0A444ZWT9"/>
<dbReference type="EMBL" id="SDMP01000013">
    <property type="protein sequence ID" value="RYR18705.1"/>
    <property type="molecule type" value="Genomic_DNA"/>
</dbReference>
<evidence type="ECO:0000256" key="1">
    <source>
        <dbReference type="ARBA" id="ARBA00022821"/>
    </source>
</evidence>
<dbReference type="Proteomes" id="UP000289738">
    <property type="component" value="Chromosome B03"/>
</dbReference>
<proteinExistence type="predicted"/>
<protein>
    <submittedName>
        <fullName evidence="2">Uncharacterized protein</fullName>
    </submittedName>
</protein>
<name>A0A444ZWT9_ARAHY</name>
<dbReference type="PANTHER" id="PTHR36766">
    <property type="entry name" value="PLANT BROAD-SPECTRUM MILDEW RESISTANCE PROTEIN RPW8"/>
    <property type="match status" value="1"/>
</dbReference>
<dbReference type="GO" id="GO:0006952">
    <property type="term" value="P:defense response"/>
    <property type="evidence" value="ECO:0007669"/>
    <property type="project" value="UniProtKB-KW"/>
</dbReference>
<dbReference type="PANTHER" id="PTHR36766:SF51">
    <property type="entry name" value="DISEASE RESISTANCE RPP13-LIKE PROTEIN 1"/>
    <property type="match status" value="1"/>
</dbReference>
<dbReference type="SUPFAM" id="SSF52540">
    <property type="entry name" value="P-loop containing nucleoside triphosphate hydrolases"/>
    <property type="match status" value="1"/>
</dbReference>
<reference evidence="2 3" key="1">
    <citation type="submission" date="2019-01" db="EMBL/GenBank/DDBJ databases">
        <title>Sequencing of cultivated peanut Arachis hypogaea provides insights into genome evolution and oil improvement.</title>
        <authorList>
            <person name="Chen X."/>
        </authorList>
    </citation>
    <scope>NUCLEOTIDE SEQUENCE [LARGE SCALE GENOMIC DNA]</scope>
    <source>
        <strain evidence="3">cv. Fuhuasheng</strain>
        <tissue evidence="2">Leaves</tissue>
    </source>
</reference>
<dbReference type="InterPro" id="IPR042197">
    <property type="entry name" value="Apaf_helical"/>
</dbReference>
<gene>
    <name evidence="2" type="ORF">Ahy_B03g063317</name>
</gene>
<evidence type="ECO:0000313" key="2">
    <source>
        <dbReference type="EMBL" id="RYR18705.1"/>
    </source>
</evidence>
<comment type="caution">
    <text evidence="2">The sequence shown here is derived from an EMBL/GenBank/DDBJ whole genome shotgun (WGS) entry which is preliminary data.</text>
</comment>
<accession>A0A444ZWT9</accession>
<dbReference type="GO" id="GO:0043531">
    <property type="term" value="F:ADP binding"/>
    <property type="evidence" value="ECO:0007669"/>
    <property type="project" value="InterPro"/>
</dbReference>
<evidence type="ECO:0000313" key="3">
    <source>
        <dbReference type="Proteomes" id="UP000289738"/>
    </source>
</evidence>
<dbReference type="InterPro" id="IPR027417">
    <property type="entry name" value="P-loop_NTPase"/>
</dbReference>
<dbReference type="Gene3D" id="1.10.8.430">
    <property type="entry name" value="Helical domain of apoptotic protease-activating factors"/>
    <property type="match status" value="1"/>
</dbReference>